<accession>A0A1D2QPX8</accession>
<dbReference type="EMBL" id="MDLC01000023">
    <property type="protein sequence ID" value="ODS23648.1"/>
    <property type="molecule type" value="Genomic_DNA"/>
</dbReference>
<proteinExistence type="predicted"/>
<dbReference type="Pfam" id="PF19503">
    <property type="entry name" value="DUF6037"/>
    <property type="match status" value="1"/>
</dbReference>
<evidence type="ECO:0000313" key="2">
    <source>
        <dbReference type="Proteomes" id="UP000242502"/>
    </source>
</evidence>
<evidence type="ECO:0008006" key="3">
    <source>
        <dbReference type="Google" id="ProtNLM"/>
    </source>
</evidence>
<dbReference type="AlphaFoldDB" id="A0A1D2QPX8"/>
<sequence length="192" mass="22860">MKLSGLIPLYRSMREQDIGRYKFRYELNHLTFDCLFFIDIEPFELVMGCLGHNFAVFNEIKQGFEISPFIEPKSTFFDLLNALKTTDASFNRFDPVDFFKQFNEQIPEHANPRNIVKPSDVVRYYSDIEESDKIHFCGWLDNNIRRNKVSESNLEKTRRLMGQQVYEFAKRRNQSTKWTHDQSMAVDLYMPD</sequence>
<dbReference type="InterPro" id="IPR046100">
    <property type="entry name" value="DUF6037"/>
</dbReference>
<dbReference type="STRING" id="62101.AB835_07535"/>
<dbReference type="Proteomes" id="UP000242502">
    <property type="component" value="Unassembled WGS sequence"/>
</dbReference>
<protein>
    <recommendedName>
        <fullName evidence="3">Rloe protein</fullName>
    </recommendedName>
</protein>
<comment type="caution">
    <text evidence="1">The sequence shown here is derived from an EMBL/GenBank/DDBJ whole genome shotgun (WGS) entry which is preliminary data.</text>
</comment>
<name>A0A1D2QPX8_9GAMM</name>
<evidence type="ECO:0000313" key="1">
    <source>
        <dbReference type="EMBL" id="ODS23648.1"/>
    </source>
</evidence>
<gene>
    <name evidence="1" type="ORF">AB835_07535</name>
</gene>
<organism evidence="1 2">
    <name type="scientific">Candidatus Endobugula sertula</name>
    <name type="common">Bugula neritina bacterial symbiont</name>
    <dbReference type="NCBI Taxonomy" id="62101"/>
    <lineage>
        <taxon>Bacteria</taxon>
        <taxon>Pseudomonadati</taxon>
        <taxon>Pseudomonadota</taxon>
        <taxon>Gammaproteobacteria</taxon>
        <taxon>Cellvibrionales</taxon>
        <taxon>Cellvibrionaceae</taxon>
        <taxon>Candidatus Endobugula</taxon>
    </lineage>
</organism>
<reference evidence="1 2" key="1">
    <citation type="journal article" date="2016" name="Appl. Environ. Microbiol.">
        <title>Lack of Overt Genome Reduction in the Bryostatin-Producing Bryozoan Symbiont "Candidatus Endobugula sertula".</title>
        <authorList>
            <person name="Miller I.J."/>
            <person name="Vanee N."/>
            <person name="Fong S.S."/>
            <person name="Lim-Fong G.E."/>
            <person name="Kwan J.C."/>
        </authorList>
    </citation>
    <scope>NUCLEOTIDE SEQUENCE [LARGE SCALE GENOMIC DNA]</scope>
    <source>
        <strain evidence="1">AB1-4</strain>
    </source>
</reference>